<reference evidence="4 5" key="1">
    <citation type="journal article" date="2022" name="Front. Microbiol.">
        <title>Commensal bacteria contribute to the growth of multidrug-resistant Avibacterium paragallinarum in chickens.</title>
        <authorList>
            <person name="Zhu J."/>
            <person name="Chen Y."/>
            <person name="Wu Y."/>
            <person name="Wang Y."/>
            <person name="Zhu K."/>
        </authorList>
    </citation>
    <scope>NUCLEOTIDE SEQUENCE [LARGE SCALE GENOMIC DNA]</scope>
    <source>
        <strain evidence="4 5">AV12</strain>
    </source>
</reference>
<comment type="caution">
    <text evidence="4">The sequence shown here is derived from an EMBL/GenBank/DDBJ whole genome shotgun (WGS) entry which is preliminary data.</text>
</comment>
<evidence type="ECO:0000259" key="3">
    <source>
        <dbReference type="Pfam" id="PF03389"/>
    </source>
</evidence>
<organism evidence="4 5">
    <name type="scientific">Avibacterium paragallinarum</name>
    <name type="common">Haemophilus gallinarum</name>
    <dbReference type="NCBI Taxonomy" id="728"/>
    <lineage>
        <taxon>Bacteria</taxon>
        <taxon>Pseudomonadati</taxon>
        <taxon>Pseudomonadota</taxon>
        <taxon>Gammaproteobacteria</taxon>
        <taxon>Pasteurellales</taxon>
        <taxon>Pasteurellaceae</taxon>
        <taxon>Avibacterium</taxon>
    </lineage>
</organism>
<evidence type="ECO:0000313" key="4">
    <source>
        <dbReference type="EMBL" id="MEE6113768.1"/>
    </source>
</evidence>
<evidence type="ECO:0000313" key="5">
    <source>
        <dbReference type="Proteomes" id="UP001352533"/>
    </source>
</evidence>
<dbReference type="InterPro" id="IPR005053">
    <property type="entry name" value="MobA_MobL"/>
</dbReference>
<gene>
    <name evidence="4" type="ORF">M5S25_11355</name>
</gene>
<evidence type="ECO:0000256" key="1">
    <source>
        <dbReference type="ARBA" id="ARBA00010873"/>
    </source>
</evidence>
<dbReference type="Pfam" id="PF03389">
    <property type="entry name" value="MobA_MobL"/>
    <property type="match status" value="1"/>
</dbReference>
<name>A0ABU7QT52_AVIPA</name>
<proteinExistence type="inferred from homology"/>
<dbReference type="Proteomes" id="UP001352533">
    <property type="component" value="Unassembled WGS sequence"/>
</dbReference>
<sequence>MPYSFAIHNDKANNNPHCHLIFSERQLDGIERSEEQFFKRANSKNAELGGTKKTADFRDRDFIKAVRKTWSEQANFALEKHGHTARIDERSYQEQGIDKEPRARLDRVTWQELQRLEESAEFYGEAIERKQQQIYKTKMETAENTSKNALEPLSQKDDVEHEQIKKVAENRKESVSQAEFDRFLIENWLEPNQKFINACEKRAKMRSEWEQYGKDLERINDDYKALGEKKQGLFGLWETKEQKQTKQDLESEYYRIKALRKEKAEEHNAYNDKV</sequence>
<accession>A0ABU7QT52</accession>
<dbReference type="Gene3D" id="3.30.930.30">
    <property type="match status" value="1"/>
</dbReference>
<comment type="similarity">
    <text evidence="1">Belongs to the MobA/MobL family.</text>
</comment>
<dbReference type="EMBL" id="JAMDKS010000051">
    <property type="protein sequence ID" value="MEE6113768.1"/>
    <property type="molecule type" value="Genomic_DNA"/>
</dbReference>
<feature type="non-terminal residue" evidence="4">
    <location>
        <position position="274"/>
    </location>
</feature>
<dbReference type="RefSeq" id="WP_194757632.1">
    <property type="nucleotide sequence ID" value="NZ_JACEWB010000051.1"/>
</dbReference>
<keyword evidence="5" id="KW-1185">Reference proteome</keyword>
<evidence type="ECO:0000256" key="2">
    <source>
        <dbReference type="ARBA" id="ARBA00022971"/>
    </source>
</evidence>
<feature type="domain" description="MobA/MobL protein" evidence="3">
    <location>
        <begin position="5"/>
        <end position="105"/>
    </location>
</feature>
<protein>
    <submittedName>
        <fullName evidence="4">MobA/MobL family protein</fullName>
    </submittedName>
</protein>
<keyword evidence="2" id="KW-0184">Conjugation</keyword>